<dbReference type="PIRSF" id="PIRSF028729">
    <property type="entry name" value="E3_ubiquit_lig_SCF_Skp"/>
    <property type="match status" value="1"/>
</dbReference>
<name>A0A1W0WVE8_HYPEX</name>
<keyword evidence="8" id="KW-1185">Reference proteome</keyword>
<reference evidence="8" key="1">
    <citation type="submission" date="2017-01" db="EMBL/GenBank/DDBJ databases">
        <title>Comparative genomics of anhydrobiosis in the tardigrade Hypsibius dujardini.</title>
        <authorList>
            <person name="Yoshida Y."/>
            <person name="Koutsovoulos G."/>
            <person name="Laetsch D."/>
            <person name="Stevens L."/>
            <person name="Kumar S."/>
            <person name="Horikawa D."/>
            <person name="Ishino K."/>
            <person name="Komine S."/>
            <person name="Tomita M."/>
            <person name="Blaxter M."/>
            <person name="Arakawa K."/>
        </authorList>
    </citation>
    <scope>NUCLEOTIDE SEQUENCE [LARGE SCALE GENOMIC DNA]</scope>
    <source>
        <strain evidence="8">Z151</strain>
    </source>
</reference>
<evidence type="ECO:0000256" key="2">
    <source>
        <dbReference type="ARBA" id="ARBA00022786"/>
    </source>
</evidence>
<sequence>MAATAGPSTGSGDVKAAAVAPKVRLQSGDKEIFIVDLPVAKMSKVIKGMIEDLAGEEDPNWDTLEPIPLSNVSGPILRKVITWMEHHYKNDGPEPERPEDDLSHFTDEISDWDEEYIKVDQGTLFELILASNYLNIKKLRTVGCKTVANVLRKLSVEEIREKYNIENDFTPEEEEAIRKENEWCEDQDASK</sequence>
<dbReference type="InterPro" id="IPR036296">
    <property type="entry name" value="SKP1-like_dim_sf"/>
</dbReference>
<dbReference type="OrthoDB" id="2342932at2759"/>
<gene>
    <name evidence="7" type="ORF">BV898_06809</name>
</gene>
<dbReference type="SMART" id="SM00512">
    <property type="entry name" value="Skp1"/>
    <property type="match status" value="1"/>
</dbReference>
<dbReference type="GO" id="GO:0006511">
    <property type="term" value="P:ubiquitin-dependent protein catabolic process"/>
    <property type="evidence" value="ECO:0007669"/>
    <property type="project" value="InterPro"/>
</dbReference>
<dbReference type="Pfam" id="PF03931">
    <property type="entry name" value="Skp1_POZ"/>
    <property type="match status" value="1"/>
</dbReference>
<feature type="domain" description="SKP1 component dimerisation" evidence="5">
    <location>
        <begin position="137"/>
        <end position="184"/>
    </location>
</feature>
<feature type="region of interest" description="Disordered" evidence="4">
    <location>
        <begin position="170"/>
        <end position="191"/>
    </location>
</feature>
<evidence type="ECO:0000256" key="1">
    <source>
        <dbReference type="ARBA" id="ARBA00009993"/>
    </source>
</evidence>
<evidence type="ECO:0000313" key="7">
    <source>
        <dbReference type="EMBL" id="OQV19172.1"/>
    </source>
</evidence>
<dbReference type="AlphaFoldDB" id="A0A1W0WVE8"/>
<dbReference type="Proteomes" id="UP000192578">
    <property type="component" value="Unassembled WGS sequence"/>
</dbReference>
<dbReference type="Pfam" id="PF01466">
    <property type="entry name" value="Skp1"/>
    <property type="match status" value="1"/>
</dbReference>
<feature type="domain" description="SKP1 component POZ" evidence="6">
    <location>
        <begin position="21"/>
        <end position="88"/>
    </location>
</feature>
<dbReference type="UniPathway" id="UPA00143"/>
<dbReference type="PANTHER" id="PTHR11165">
    <property type="entry name" value="SKP1"/>
    <property type="match status" value="1"/>
</dbReference>
<comment type="pathway">
    <text evidence="3">Protein modification; protein ubiquitination.</text>
</comment>
<comment type="caution">
    <text evidence="7">The sequence shown here is derived from an EMBL/GenBank/DDBJ whole genome shotgun (WGS) entry which is preliminary data.</text>
</comment>
<dbReference type="Gene3D" id="3.30.710.10">
    <property type="entry name" value="Potassium Channel Kv1.1, Chain A"/>
    <property type="match status" value="1"/>
</dbReference>
<keyword evidence="2 3" id="KW-0833">Ubl conjugation pathway</keyword>
<proteinExistence type="inferred from homology"/>
<dbReference type="EMBL" id="MTYJ01000042">
    <property type="protein sequence ID" value="OQV19172.1"/>
    <property type="molecule type" value="Genomic_DNA"/>
</dbReference>
<dbReference type="InterPro" id="IPR011333">
    <property type="entry name" value="SKP1/BTB/POZ_sf"/>
</dbReference>
<dbReference type="FunFam" id="3.30.710.10:FF:000026">
    <property type="entry name" value="E3 ubiquitin ligase complex SCF subunit"/>
    <property type="match status" value="1"/>
</dbReference>
<feature type="compositionally biased region" description="Basic and acidic residues" evidence="4">
    <location>
        <begin position="176"/>
        <end position="191"/>
    </location>
</feature>
<dbReference type="InterPro" id="IPR016072">
    <property type="entry name" value="Skp1_comp_dimer"/>
</dbReference>
<evidence type="ECO:0000259" key="5">
    <source>
        <dbReference type="Pfam" id="PF01466"/>
    </source>
</evidence>
<dbReference type="CDD" id="cd18322">
    <property type="entry name" value="BTB_POZ_SKP1"/>
    <property type="match status" value="1"/>
</dbReference>
<organism evidence="7 8">
    <name type="scientific">Hypsibius exemplaris</name>
    <name type="common">Freshwater tardigrade</name>
    <dbReference type="NCBI Taxonomy" id="2072580"/>
    <lineage>
        <taxon>Eukaryota</taxon>
        <taxon>Metazoa</taxon>
        <taxon>Ecdysozoa</taxon>
        <taxon>Tardigrada</taxon>
        <taxon>Eutardigrada</taxon>
        <taxon>Parachela</taxon>
        <taxon>Hypsibioidea</taxon>
        <taxon>Hypsibiidae</taxon>
        <taxon>Hypsibius</taxon>
    </lineage>
</organism>
<evidence type="ECO:0000259" key="6">
    <source>
        <dbReference type="Pfam" id="PF03931"/>
    </source>
</evidence>
<dbReference type="GO" id="GO:0016567">
    <property type="term" value="P:protein ubiquitination"/>
    <property type="evidence" value="ECO:0007669"/>
    <property type="project" value="UniProtKB-UniPathway"/>
</dbReference>
<evidence type="ECO:0000313" key="8">
    <source>
        <dbReference type="Proteomes" id="UP000192578"/>
    </source>
</evidence>
<protein>
    <submittedName>
        <fullName evidence="7">Skp1-related protein</fullName>
    </submittedName>
</protein>
<dbReference type="SUPFAM" id="SSF81382">
    <property type="entry name" value="Skp1 dimerisation domain-like"/>
    <property type="match status" value="1"/>
</dbReference>
<dbReference type="InterPro" id="IPR016897">
    <property type="entry name" value="SKP1"/>
</dbReference>
<comment type="similarity">
    <text evidence="1 3">Belongs to the SKP1 family.</text>
</comment>
<accession>A0A1W0WVE8</accession>
<dbReference type="SUPFAM" id="SSF54695">
    <property type="entry name" value="POZ domain"/>
    <property type="match status" value="1"/>
</dbReference>
<dbReference type="InterPro" id="IPR016073">
    <property type="entry name" value="Skp1_comp_POZ"/>
</dbReference>
<evidence type="ECO:0000256" key="4">
    <source>
        <dbReference type="SAM" id="MobiDB-lite"/>
    </source>
</evidence>
<dbReference type="InterPro" id="IPR001232">
    <property type="entry name" value="SKP1-like"/>
</dbReference>
<evidence type="ECO:0000256" key="3">
    <source>
        <dbReference type="PIRNR" id="PIRNR028729"/>
    </source>
</evidence>